<gene>
    <name evidence="4" type="ORF">CDAUBV1_LOCUS14350</name>
</gene>
<organism evidence="4 5">
    <name type="scientific">Calicophoron daubneyi</name>
    <name type="common">Rumen fluke</name>
    <name type="synonym">Paramphistomum daubneyi</name>
    <dbReference type="NCBI Taxonomy" id="300641"/>
    <lineage>
        <taxon>Eukaryota</taxon>
        <taxon>Metazoa</taxon>
        <taxon>Spiralia</taxon>
        <taxon>Lophotrochozoa</taxon>
        <taxon>Platyhelminthes</taxon>
        <taxon>Trematoda</taxon>
        <taxon>Digenea</taxon>
        <taxon>Plagiorchiida</taxon>
        <taxon>Pronocephalata</taxon>
        <taxon>Paramphistomoidea</taxon>
        <taxon>Paramphistomidae</taxon>
        <taxon>Calicophoron</taxon>
    </lineage>
</organism>
<proteinExistence type="predicted"/>
<dbReference type="AlphaFoldDB" id="A0AAV2TSH0"/>
<dbReference type="Gene3D" id="1.20.900.10">
    <property type="entry name" value="Dbl homology (DH) domain"/>
    <property type="match status" value="1"/>
</dbReference>
<evidence type="ECO:0000259" key="3">
    <source>
        <dbReference type="PROSITE" id="PS50010"/>
    </source>
</evidence>
<keyword evidence="2" id="KW-0963">Cytoplasm</keyword>
<comment type="subcellular location">
    <subcellularLocation>
        <location evidence="1">Cytoplasm</location>
    </subcellularLocation>
</comment>
<dbReference type="EMBL" id="CAXLJL010000600">
    <property type="protein sequence ID" value="CAL5139323.1"/>
    <property type="molecule type" value="Genomic_DNA"/>
</dbReference>
<evidence type="ECO:0000313" key="4">
    <source>
        <dbReference type="EMBL" id="CAL5139323.1"/>
    </source>
</evidence>
<dbReference type="SUPFAM" id="SSF48065">
    <property type="entry name" value="DBL homology domain (DH-domain)"/>
    <property type="match status" value="1"/>
</dbReference>
<accession>A0AAV2TSH0</accession>
<dbReference type="GO" id="GO:0005737">
    <property type="term" value="C:cytoplasm"/>
    <property type="evidence" value="ECO:0007669"/>
    <property type="project" value="UniProtKB-SubCell"/>
</dbReference>
<comment type="caution">
    <text evidence="4">The sequence shown here is derived from an EMBL/GenBank/DDBJ whole genome shotgun (WGS) entry which is preliminary data.</text>
</comment>
<dbReference type="GO" id="GO:0035025">
    <property type="term" value="P:positive regulation of Rho protein signal transduction"/>
    <property type="evidence" value="ECO:0007669"/>
    <property type="project" value="TreeGrafter"/>
</dbReference>
<dbReference type="InterPro" id="IPR051480">
    <property type="entry name" value="Endocytic_GEF_Adapter"/>
</dbReference>
<dbReference type="Pfam" id="PF00621">
    <property type="entry name" value="RhoGEF"/>
    <property type="match status" value="1"/>
</dbReference>
<sequence>MKPLKLLHILDAEESRQIFYTIESVLLVFEDLVTALSNALKNTNEVPPLGSIMLNWLGMGDEFYGPNLAAKPRELSDPRMGDQVAHSLEFSRTAELVLDYASHLYEARKYLEVIRGQRAQFRDFLSRCHATRFSKRLDLWHFLDCPRGRLVRYPLLLNRLLKLMPDGDKDRASVVAARTVISKITEELDIRTGEAMCRYYLERIELKPFIQHAKTLSLQKSILLIGDLRTSHTLVKAFLFPEILLLTIPYSTTHSQWRKGLRKVHSIPSSSPHLSSVDLKRKSLNTPCGSSSMLGKSASFKCRSSSDAILSHTDDLMVAGNATDRNVQSISVDEIRVERYHALMEAIILKEYALEDLKDGDTRCNSLLHTLAFDKTTQLRQHMFRLERIFPPDRHHSDVTCNRSKGSTHSRLLLRTGRNASLSFHRVHQIVRIATSPAELSLEKRVKLNSNSRRKPTSIFLQAANLQEKSLWLSALSPLVLRVLGCPKAEGSSLHDSPPTG</sequence>
<evidence type="ECO:0000256" key="2">
    <source>
        <dbReference type="ARBA" id="ARBA00022490"/>
    </source>
</evidence>
<dbReference type="PROSITE" id="PS50010">
    <property type="entry name" value="DH_2"/>
    <property type="match status" value="1"/>
</dbReference>
<protein>
    <recommendedName>
        <fullName evidence="3">DH domain-containing protein</fullName>
    </recommendedName>
</protein>
<dbReference type="GO" id="GO:0005085">
    <property type="term" value="F:guanyl-nucleotide exchange factor activity"/>
    <property type="evidence" value="ECO:0007669"/>
    <property type="project" value="InterPro"/>
</dbReference>
<evidence type="ECO:0000256" key="1">
    <source>
        <dbReference type="ARBA" id="ARBA00004496"/>
    </source>
</evidence>
<dbReference type="InterPro" id="IPR000219">
    <property type="entry name" value="DH_dom"/>
</dbReference>
<dbReference type="Proteomes" id="UP001497525">
    <property type="component" value="Unassembled WGS sequence"/>
</dbReference>
<feature type="domain" description="DH" evidence="3">
    <location>
        <begin position="1"/>
        <end position="191"/>
    </location>
</feature>
<dbReference type="InterPro" id="IPR035899">
    <property type="entry name" value="DBL_dom_sf"/>
</dbReference>
<name>A0AAV2TSH0_CALDB</name>
<dbReference type="PANTHER" id="PTHR46006">
    <property type="entry name" value="RHO GUANINE NUCLEOTIDE EXCHANGE FACTOR AT 64C, ISOFORM A"/>
    <property type="match status" value="1"/>
</dbReference>
<dbReference type="PANTHER" id="PTHR46006:SF8">
    <property type="entry name" value="DH DOMAIN-CONTAINING PROTEIN"/>
    <property type="match status" value="1"/>
</dbReference>
<reference evidence="4" key="1">
    <citation type="submission" date="2024-06" db="EMBL/GenBank/DDBJ databases">
        <authorList>
            <person name="Liu X."/>
            <person name="Lenzi L."/>
            <person name="Haldenby T S."/>
            <person name="Uol C."/>
        </authorList>
    </citation>
    <scope>NUCLEOTIDE SEQUENCE</scope>
</reference>
<evidence type="ECO:0000313" key="5">
    <source>
        <dbReference type="Proteomes" id="UP001497525"/>
    </source>
</evidence>